<keyword evidence="7" id="KW-1185">Reference proteome</keyword>
<feature type="transmembrane region" description="Helical" evidence="5">
    <location>
        <begin position="21"/>
        <end position="45"/>
    </location>
</feature>
<keyword evidence="6" id="KW-0813">Transport</keyword>
<proteinExistence type="predicted"/>
<keyword evidence="6" id="KW-0762">Sugar transport</keyword>
<dbReference type="Pfam" id="PF00083">
    <property type="entry name" value="Sugar_tr"/>
    <property type="match status" value="1"/>
</dbReference>
<reference evidence="6 7" key="1">
    <citation type="journal article" date="2020" name="Phytopathology">
        <title>Genome Sequence Resources of Colletotrichum truncatum, C. plurivorum, C. musicola, and C. sojae: Four Species Pathogenic to Soybean (Glycine max).</title>
        <authorList>
            <person name="Rogerio F."/>
            <person name="Boufleur T.R."/>
            <person name="Ciampi-Guillardi M."/>
            <person name="Sukno S.A."/>
            <person name="Thon M.R."/>
            <person name="Massola Junior N.S."/>
            <person name="Baroncelli R."/>
        </authorList>
    </citation>
    <scope>NUCLEOTIDE SEQUENCE [LARGE SCALE GENOMIC DNA]</scope>
    <source>
        <strain evidence="6 7">LFN0009</strain>
    </source>
</reference>
<evidence type="ECO:0000256" key="5">
    <source>
        <dbReference type="SAM" id="Phobius"/>
    </source>
</evidence>
<evidence type="ECO:0000256" key="4">
    <source>
        <dbReference type="ARBA" id="ARBA00023136"/>
    </source>
</evidence>
<dbReference type="Proteomes" id="UP000652219">
    <property type="component" value="Unassembled WGS sequence"/>
</dbReference>
<name>A0A8H6IWD9_9PEZI</name>
<accession>A0A8H6IWD9</accession>
<comment type="subcellular location">
    <subcellularLocation>
        <location evidence="1">Membrane</location>
    </subcellularLocation>
</comment>
<gene>
    <name evidence="6" type="ORF">CSOJ01_12182</name>
</gene>
<evidence type="ECO:0000256" key="2">
    <source>
        <dbReference type="ARBA" id="ARBA00022692"/>
    </source>
</evidence>
<dbReference type="GO" id="GO:0022857">
    <property type="term" value="F:transmembrane transporter activity"/>
    <property type="evidence" value="ECO:0007669"/>
    <property type="project" value="InterPro"/>
</dbReference>
<dbReference type="InterPro" id="IPR036259">
    <property type="entry name" value="MFS_trans_sf"/>
</dbReference>
<dbReference type="GO" id="GO:0016020">
    <property type="term" value="C:membrane"/>
    <property type="evidence" value="ECO:0007669"/>
    <property type="project" value="UniProtKB-SubCell"/>
</dbReference>
<feature type="transmembrane region" description="Helical" evidence="5">
    <location>
        <begin position="184"/>
        <end position="200"/>
    </location>
</feature>
<organism evidence="6 7">
    <name type="scientific">Colletotrichum sojae</name>
    <dbReference type="NCBI Taxonomy" id="2175907"/>
    <lineage>
        <taxon>Eukaryota</taxon>
        <taxon>Fungi</taxon>
        <taxon>Dikarya</taxon>
        <taxon>Ascomycota</taxon>
        <taxon>Pezizomycotina</taxon>
        <taxon>Sordariomycetes</taxon>
        <taxon>Hypocreomycetidae</taxon>
        <taxon>Glomerellales</taxon>
        <taxon>Glomerellaceae</taxon>
        <taxon>Colletotrichum</taxon>
        <taxon>Colletotrichum orchidearum species complex</taxon>
    </lineage>
</organism>
<dbReference type="Gene3D" id="1.20.1250.20">
    <property type="entry name" value="MFS general substrate transporter like domains"/>
    <property type="match status" value="1"/>
</dbReference>
<feature type="transmembrane region" description="Helical" evidence="5">
    <location>
        <begin position="153"/>
        <end position="172"/>
    </location>
</feature>
<dbReference type="InterPro" id="IPR005828">
    <property type="entry name" value="MFS_sugar_transport-like"/>
</dbReference>
<protein>
    <submittedName>
        <fullName evidence="6">Sugar transporter</fullName>
    </submittedName>
</protein>
<evidence type="ECO:0000313" key="7">
    <source>
        <dbReference type="Proteomes" id="UP000652219"/>
    </source>
</evidence>
<evidence type="ECO:0000313" key="6">
    <source>
        <dbReference type="EMBL" id="KAF6800367.1"/>
    </source>
</evidence>
<feature type="transmembrane region" description="Helical" evidence="5">
    <location>
        <begin position="128"/>
        <end position="146"/>
    </location>
</feature>
<dbReference type="EMBL" id="WIGN01000304">
    <property type="protein sequence ID" value="KAF6800367.1"/>
    <property type="molecule type" value="Genomic_DNA"/>
</dbReference>
<keyword evidence="4 5" id="KW-0472">Membrane</keyword>
<keyword evidence="3 5" id="KW-1133">Transmembrane helix</keyword>
<comment type="caution">
    <text evidence="6">The sequence shown here is derived from an EMBL/GenBank/DDBJ whole genome shotgun (WGS) entry which is preliminary data.</text>
</comment>
<evidence type="ECO:0000256" key="1">
    <source>
        <dbReference type="ARBA" id="ARBA00004370"/>
    </source>
</evidence>
<sequence length="201" mass="22432">MVLKYLRDHNVQVTKHVTSNLIGAMFVLLFSVFTFGFDTAVLATVQAMNHYEKQFGEQNPQTGKFFISAPRLAYLNSFPLITYGIGISHRVPRQRILADDEGLESAARLLRRCIPKALNIMDPFAATMIKRGLIVGACVFVVVFVERIGRRRMCLVVGSMMLGSLMIMGGLGTMKRRDGVQDKVLLAMTIVFPVFHMIGFG</sequence>
<dbReference type="AlphaFoldDB" id="A0A8H6IWD9"/>
<keyword evidence="2 5" id="KW-0812">Transmembrane</keyword>
<evidence type="ECO:0000256" key="3">
    <source>
        <dbReference type="ARBA" id="ARBA00022989"/>
    </source>
</evidence>